<dbReference type="EMBL" id="JACCFS010000001">
    <property type="protein sequence ID" value="NYJ33170.1"/>
    <property type="molecule type" value="Genomic_DNA"/>
</dbReference>
<sequence length="147" mass="15113">MSRLTLSVLVVAGALGLSSCGGGEAGPEEPSPEATAEATEEMQPPVETQEPGDTSAAEPLSVAADEYTFDGIPTSLPAGTIEIDFENVGTMGHDLVVEELGDEQVIPVTAPGESAQGAVSLEPGEYTFYCSVGDHREQGMEVDVTVS</sequence>
<gene>
    <name evidence="5" type="ORF">HNR10_001051</name>
</gene>
<evidence type="ECO:0000256" key="3">
    <source>
        <dbReference type="SAM" id="MobiDB-lite"/>
    </source>
</evidence>
<dbReference type="InterPro" id="IPR008972">
    <property type="entry name" value="Cupredoxin"/>
</dbReference>
<dbReference type="Pfam" id="PF13473">
    <property type="entry name" value="Cupredoxin_1"/>
    <property type="match status" value="1"/>
</dbReference>
<accession>A0A7Z0EJB9</accession>
<keyword evidence="1" id="KW-0479">Metal-binding</keyword>
<proteinExistence type="predicted"/>
<feature type="domain" description="EfeO-type cupredoxin-like" evidence="4">
    <location>
        <begin position="59"/>
        <end position="139"/>
    </location>
</feature>
<dbReference type="PROSITE" id="PS51257">
    <property type="entry name" value="PROKAR_LIPOPROTEIN"/>
    <property type="match status" value="1"/>
</dbReference>
<evidence type="ECO:0000313" key="6">
    <source>
        <dbReference type="Proteomes" id="UP000572051"/>
    </source>
</evidence>
<protein>
    <submittedName>
        <fullName evidence="5">Plastocyanin</fullName>
    </submittedName>
</protein>
<dbReference type="PROSITE" id="PS00196">
    <property type="entry name" value="COPPER_BLUE"/>
    <property type="match status" value="1"/>
</dbReference>
<dbReference type="SUPFAM" id="SSF49503">
    <property type="entry name" value="Cupredoxins"/>
    <property type="match status" value="1"/>
</dbReference>
<evidence type="ECO:0000256" key="2">
    <source>
        <dbReference type="ARBA" id="ARBA00023008"/>
    </source>
</evidence>
<keyword evidence="2" id="KW-0186">Copper</keyword>
<dbReference type="PROSITE" id="PS00079">
    <property type="entry name" value="MULTICOPPER_OXIDASE1"/>
    <property type="match status" value="1"/>
</dbReference>
<dbReference type="Gene3D" id="2.60.40.420">
    <property type="entry name" value="Cupredoxins - blue copper proteins"/>
    <property type="match status" value="1"/>
</dbReference>
<evidence type="ECO:0000259" key="4">
    <source>
        <dbReference type="Pfam" id="PF13473"/>
    </source>
</evidence>
<dbReference type="InterPro" id="IPR028871">
    <property type="entry name" value="BlueCu_1_BS"/>
</dbReference>
<organism evidence="5 6">
    <name type="scientific">Nocardiopsis aegyptia</name>
    <dbReference type="NCBI Taxonomy" id="220378"/>
    <lineage>
        <taxon>Bacteria</taxon>
        <taxon>Bacillati</taxon>
        <taxon>Actinomycetota</taxon>
        <taxon>Actinomycetes</taxon>
        <taxon>Streptosporangiales</taxon>
        <taxon>Nocardiopsidaceae</taxon>
        <taxon>Nocardiopsis</taxon>
    </lineage>
</organism>
<dbReference type="AlphaFoldDB" id="A0A7Z0EJB9"/>
<dbReference type="InterPro" id="IPR033138">
    <property type="entry name" value="Cu_oxidase_CS"/>
</dbReference>
<reference evidence="5 6" key="1">
    <citation type="submission" date="2020-07" db="EMBL/GenBank/DDBJ databases">
        <title>Sequencing the genomes of 1000 actinobacteria strains.</title>
        <authorList>
            <person name="Klenk H.-P."/>
        </authorList>
    </citation>
    <scope>NUCLEOTIDE SEQUENCE [LARGE SCALE GENOMIC DNA]</scope>
    <source>
        <strain evidence="5 6">DSM 44442</strain>
    </source>
</reference>
<dbReference type="Proteomes" id="UP000572051">
    <property type="component" value="Unassembled WGS sequence"/>
</dbReference>
<dbReference type="RefSeq" id="WP_179821253.1">
    <property type="nucleotide sequence ID" value="NZ_JACCFS010000001.1"/>
</dbReference>
<feature type="region of interest" description="Disordered" evidence="3">
    <location>
        <begin position="17"/>
        <end position="61"/>
    </location>
</feature>
<name>A0A7Z0EJB9_9ACTN</name>
<keyword evidence="6" id="KW-1185">Reference proteome</keyword>
<evidence type="ECO:0000256" key="1">
    <source>
        <dbReference type="ARBA" id="ARBA00022723"/>
    </source>
</evidence>
<comment type="caution">
    <text evidence="5">The sequence shown here is derived from an EMBL/GenBank/DDBJ whole genome shotgun (WGS) entry which is preliminary data.</text>
</comment>
<evidence type="ECO:0000313" key="5">
    <source>
        <dbReference type="EMBL" id="NYJ33170.1"/>
    </source>
</evidence>
<dbReference type="GO" id="GO:0046872">
    <property type="term" value="F:metal ion binding"/>
    <property type="evidence" value="ECO:0007669"/>
    <property type="project" value="UniProtKB-KW"/>
</dbReference>
<dbReference type="InterPro" id="IPR028096">
    <property type="entry name" value="EfeO_Cupredoxin"/>
</dbReference>